<accession>A0A914PK86</accession>
<sequence length="197" mass="23278">MEFCKEEKYRTKEWTNDLGELLFKMAAVNRSKNPECSFENSATKKVFIEEFFARLIFWTDRFWKQKGDYTFFTKFNDAFMKLSAAGNVQSVELQNECMDLLYKFFMASEVSFKLLLFNLECLRTFVTPDFDELLDSNFGLLDKDRIQAFRKSMEEIKQVSKLSEFFQRSNCPIQSLQAASNLIMKAFTDAKRFGYFS</sequence>
<protein>
    <submittedName>
        <fullName evidence="2">Uncharacterized protein</fullName>
    </submittedName>
</protein>
<organism evidence="1 2">
    <name type="scientific">Panagrolaimus davidi</name>
    <dbReference type="NCBI Taxonomy" id="227884"/>
    <lineage>
        <taxon>Eukaryota</taxon>
        <taxon>Metazoa</taxon>
        <taxon>Ecdysozoa</taxon>
        <taxon>Nematoda</taxon>
        <taxon>Chromadorea</taxon>
        <taxon>Rhabditida</taxon>
        <taxon>Tylenchina</taxon>
        <taxon>Panagrolaimomorpha</taxon>
        <taxon>Panagrolaimoidea</taxon>
        <taxon>Panagrolaimidae</taxon>
        <taxon>Panagrolaimus</taxon>
    </lineage>
</organism>
<name>A0A914PK86_9BILA</name>
<evidence type="ECO:0000313" key="2">
    <source>
        <dbReference type="WBParaSite" id="PDA_v2.g18816.t1"/>
    </source>
</evidence>
<proteinExistence type="predicted"/>
<evidence type="ECO:0000313" key="1">
    <source>
        <dbReference type="Proteomes" id="UP000887578"/>
    </source>
</evidence>
<reference evidence="2" key="1">
    <citation type="submission" date="2022-11" db="UniProtKB">
        <authorList>
            <consortium name="WormBaseParasite"/>
        </authorList>
    </citation>
    <scope>IDENTIFICATION</scope>
</reference>
<dbReference type="Proteomes" id="UP000887578">
    <property type="component" value="Unplaced"/>
</dbReference>
<dbReference type="AlphaFoldDB" id="A0A914PK86"/>
<keyword evidence="1" id="KW-1185">Reference proteome</keyword>
<dbReference type="WBParaSite" id="PDA_v2.g18816.t1">
    <property type="protein sequence ID" value="PDA_v2.g18816.t1"/>
    <property type="gene ID" value="PDA_v2.g18816"/>
</dbReference>